<dbReference type="OrthoDB" id="5376804at2759"/>
<dbReference type="EMBL" id="ML987213">
    <property type="protein sequence ID" value="KAF2241266.1"/>
    <property type="molecule type" value="Genomic_DNA"/>
</dbReference>
<keyword evidence="4" id="KW-1185">Reference proteome</keyword>
<dbReference type="RefSeq" id="XP_033676270.1">
    <property type="nucleotide sequence ID" value="XM_033826265.1"/>
</dbReference>
<name>A0A6A6HT37_9PLEO</name>
<gene>
    <name evidence="3" type="ORF">BU26DRAFT_496764</name>
</gene>
<dbReference type="Pfam" id="PF11374">
    <property type="entry name" value="DUF3176"/>
    <property type="match status" value="1"/>
</dbReference>
<dbReference type="AlphaFoldDB" id="A0A6A6HT37"/>
<keyword evidence="2" id="KW-0472">Membrane</keyword>
<organism evidence="3 4">
    <name type="scientific">Trematosphaeria pertusa</name>
    <dbReference type="NCBI Taxonomy" id="390896"/>
    <lineage>
        <taxon>Eukaryota</taxon>
        <taxon>Fungi</taxon>
        <taxon>Dikarya</taxon>
        <taxon>Ascomycota</taxon>
        <taxon>Pezizomycotina</taxon>
        <taxon>Dothideomycetes</taxon>
        <taxon>Pleosporomycetidae</taxon>
        <taxon>Pleosporales</taxon>
        <taxon>Massarineae</taxon>
        <taxon>Trematosphaeriaceae</taxon>
        <taxon>Trematosphaeria</taxon>
    </lineage>
</organism>
<evidence type="ECO:0000256" key="2">
    <source>
        <dbReference type="SAM" id="Phobius"/>
    </source>
</evidence>
<keyword evidence="2" id="KW-0812">Transmembrane</keyword>
<feature type="region of interest" description="Disordered" evidence="1">
    <location>
        <begin position="25"/>
        <end position="66"/>
    </location>
</feature>
<proteinExistence type="predicted"/>
<dbReference type="Proteomes" id="UP000800094">
    <property type="component" value="Unassembled WGS sequence"/>
</dbReference>
<feature type="transmembrane region" description="Helical" evidence="2">
    <location>
        <begin position="553"/>
        <end position="575"/>
    </location>
</feature>
<keyword evidence="2" id="KW-1133">Transmembrane helix</keyword>
<sequence length="640" mass="70050">MDPVSPISDHSSGAHHVRSDAYAAVPLNEPLNEPRTPSPPQIPTRPQAQAHAIPTPSTSSLQKSQQKRHRYTQLATDLWLWEVCSIWVSCICLGGIFLVLGLHDNQPLPKWPFDITINALISVLAVVMKSALLVPVASTIGQLRWHWFKREPHPLSDMEVYDEASRGPWGSAMLLISVRWRSIASMGALITILSMAMDPFFQQIASYEPGPVGSGNSSVIPSRRLFDAGLDSKYAHPQVPPAMRAAIYQGLFFTGATNDTFAMSALAPRPNCASGNCTYPEFETLAVCSKCANVTDRLFRNWTNEFGTDTYNWSLPNGFNTGGIDVSDGDRVVMKASASYNATVLTAGFPLLNYSTIQIPDTFTDTEAEGPNATIAVSAEECMLYWCVKKYRSSVVNGLLNETLVATTSDGGDDVGALYHFKPPGSNASFEIPVDGLMNATTTWGPTYPKGTINGTFLVNKNASNLITQFFKDTIEGEVTVNGDPNGDGHSTAPIVQRFQVGGLPSVFDMLALSMSTAVRGTGSDTANTAIGADNVTVTGLSTTTVTYIRVRWWWITLPVALEVATILLFAMTLLEARRMRVWKTSALAVMMHGVREEELRDEKVERCVDMEDVAMRKRVRLEKGVDGRERLEVWRGVKA</sequence>
<feature type="transmembrane region" description="Helical" evidence="2">
    <location>
        <begin position="115"/>
        <end position="140"/>
    </location>
</feature>
<dbReference type="PANTHER" id="PTHR35394">
    <property type="entry name" value="DUF3176 DOMAIN-CONTAINING PROTEIN"/>
    <property type="match status" value="1"/>
</dbReference>
<dbReference type="GeneID" id="54579595"/>
<accession>A0A6A6HT37</accession>
<reference evidence="3" key="1">
    <citation type="journal article" date="2020" name="Stud. Mycol.">
        <title>101 Dothideomycetes genomes: a test case for predicting lifestyles and emergence of pathogens.</title>
        <authorList>
            <person name="Haridas S."/>
            <person name="Albert R."/>
            <person name="Binder M."/>
            <person name="Bloem J."/>
            <person name="Labutti K."/>
            <person name="Salamov A."/>
            <person name="Andreopoulos B."/>
            <person name="Baker S."/>
            <person name="Barry K."/>
            <person name="Bills G."/>
            <person name="Bluhm B."/>
            <person name="Cannon C."/>
            <person name="Castanera R."/>
            <person name="Culley D."/>
            <person name="Daum C."/>
            <person name="Ezra D."/>
            <person name="Gonzalez J."/>
            <person name="Henrissat B."/>
            <person name="Kuo A."/>
            <person name="Liang C."/>
            <person name="Lipzen A."/>
            <person name="Lutzoni F."/>
            <person name="Magnuson J."/>
            <person name="Mondo S."/>
            <person name="Nolan M."/>
            <person name="Ohm R."/>
            <person name="Pangilinan J."/>
            <person name="Park H.-J."/>
            <person name="Ramirez L."/>
            <person name="Alfaro M."/>
            <person name="Sun H."/>
            <person name="Tritt A."/>
            <person name="Yoshinaga Y."/>
            <person name="Zwiers L.-H."/>
            <person name="Turgeon B."/>
            <person name="Goodwin S."/>
            <person name="Spatafora J."/>
            <person name="Crous P."/>
            <person name="Grigoriev I."/>
        </authorList>
    </citation>
    <scope>NUCLEOTIDE SEQUENCE</scope>
    <source>
        <strain evidence="3">CBS 122368</strain>
    </source>
</reference>
<dbReference type="PANTHER" id="PTHR35394:SF5">
    <property type="entry name" value="DUF3176 DOMAIN-CONTAINING PROTEIN"/>
    <property type="match status" value="1"/>
</dbReference>
<feature type="transmembrane region" description="Helical" evidence="2">
    <location>
        <begin position="183"/>
        <end position="201"/>
    </location>
</feature>
<feature type="compositionally biased region" description="Polar residues" evidence="1">
    <location>
        <begin position="55"/>
        <end position="64"/>
    </location>
</feature>
<evidence type="ECO:0000313" key="4">
    <source>
        <dbReference type="Proteomes" id="UP000800094"/>
    </source>
</evidence>
<evidence type="ECO:0000313" key="3">
    <source>
        <dbReference type="EMBL" id="KAF2241266.1"/>
    </source>
</evidence>
<evidence type="ECO:0000256" key="1">
    <source>
        <dbReference type="SAM" id="MobiDB-lite"/>
    </source>
</evidence>
<feature type="transmembrane region" description="Helical" evidence="2">
    <location>
        <begin position="78"/>
        <end position="103"/>
    </location>
</feature>
<dbReference type="InterPro" id="IPR021514">
    <property type="entry name" value="DUF3176"/>
</dbReference>
<protein>
    <submittedName>
        <fullName evidence="3">Uncharacterized protein</fullName>
    </submittedName>
</protein>